<dbReference type="PANTHER" id="PTHR46470">
    <property type="entry name" value="N-ACYLNEURAMINATE-9-PHOSPHATASE"/>
    <property type="match status" value="1"/>
</dbReference>
<dbReference type="GO" id="GO:0046872">
    <property type="term" value="F:metal ion binding"/>
    <property type="evidence" value="ECO:0007669"/>
    <property type="project" value="UniProtKB-KW"/>
</dbReference>
<dbReference type="AlphaFoldDB" id="A0A1J5S1I8"/>
<evidence type="ECO:0000256" key="1">
    <source>
        <dbReference type="ARBA" id="ARBA00022723"/>
    </source>
</evidence>
<accession>A0A1J5S1I8</accession>
<comment type="caution">
    <text evidence="4">The sequence shown here is derived from an EMBL/GenBank/DDBJ whole genome shotgun (WGS) entry which is preliminary data.</text>
</comment>
<keyword evidence="2 4" id="KW-0378">Hydrolase</keyword>
<dbReference type="InterPro" id="IPR036412">
    <property type="entry name" value="HAD-like_sf"/>
</dbReference>
<gene>
    <name evidence="4" type="primary">gph_16</name>
    <name evidence="4" type="ORF">GALL_224110</name>
</gene>
<evidence type="ECO:0000256" key="3">
    <source>
        <dbReference type="ARBA" id="ARBA00022842"/>
    </source>
</evidence>
<organism evidence="4">
    <name type="scientific">mine drainage metagenome</name>
    <dbReference type="NCBI Taxonomy" id="410659"/>
    <lineage>
        <taxon>unclassified sequences</taxon>
        <taxon>metagenomes</taxon>
        <taxon>ecological metagenomes</taxon>
    </lineage>
</organism>
<dbReference type="InterPro" id="IPR051400">
    <property type="entry name" value="HAD-like_hydrolase"/>
</dbReference>
<dbReference type="PANTHER" id="PTHR46470:SF2">
    <property type="entry name" value="GLYCERALDEHYDE 3-PHOSPHATE PHOSPHATASE"/>
    <property type="match status" value="1"/>
</dbReference>
<keyword evidence="3" id="KW-0460">Magnesium</keyword>
<dbReference type="GO" id="GO:0008967">
    <property type="term" value="F:phosphoglycolate phosphatase activity"/>
    <property type="evidence" value="ECO:0007669"/>
    <property type="project" value="UniProtKB-EC"/>
</dbReference>
<name>A0A1J5S1I8_9ZZZZ</name>
<dbReference type="SUPFAM" id="SSF56784">
    <property type="entry name" value="HAD-like"/>
    <property type="match status" value="1"/>
</dbReference>
<dbReference type="Pfam" id="PF00702">
    <property type="entry name" value="Hydrolase"/>
    <property type="match status" value="1"/>
</dbReference>
<dbReference type="EMBL" id="MLJW01000163">
    <property type="protein sequence ID" value="OIQ95635.1"/>
    <property type="molecule type" value="Genomic_DNA"/>
</dbReference>
<sequence length="236" mass="25560">MNVSCIVPMTGSPGAHLWNPPVMDTAPTHLLLDFFGTVVDYSASRTVQGYATTYRVLRRMGSVRGYDDTVAAWSTSFEHLDALTSHSNEEFSMRDVARAALAVILDREPAQAEVDAGAEAYLADWNRSVVYPDDMLAILTDLRGLGAAGLVDVVVTSVDVGWRKPHPAIYAAALNALGVDARDAVFVGDSYLAEYVGPERTEIRAFLIDPDRVAPVPEPRRIDTLADLAGRLRGLG</sequence>
<proteinExistence type="predicted"/>
<evidence type="ECO:0000256" key="2">
    <source>
        <dbReference type="ARBA" id="ARBA00022801"/>
    </source>
</evidence>
<evidence type="ECO:0000313" key="4">
    <source>
        <dbReference type="EMBL" id="OIQ95635.1"/>
    </source>
</evidence>
<dbReference type="Gene3D" id="1.20.120.1600">
    <property type="match status" value="1"/>
</dbReference>
<protein>
    <submittedName>
        <fullName evidence="4">Phosphoglycolate phosphatase</fullName>
        <ecNumber evidence="4">3.1.3.18</ecNumber>
    </submittedName>
</protein>
<reference evidence="4" key="1">
    <citation type="submission" date="2016-10" db="EMBL/GenBank/DDBJ databases">
        <title>Sequence of Gallionella enrichment culture.</title>
        <authorList>
            <person name="Poehlein A."/>
            <person name="Muehling M."/>
            <person name="Daniel R."/>
        </authorList>
    </citation>
    <scope>NUCLEOTIDE SEQUENCE</scope>
</reference>
<dbReference type="InterPro" id="IPR023214">
    <property type="entry name" value="HAD_sf"/>
</dbReference>
<keyword evidence="1" id="KW-0479">Metal-binding</keyword>
<dbReference type="Gene3D" id="3.40.50.1000">
    <property type="entry name" value="HAD superfamily/HAD-like"/>
    <property type="match status" value="1"/>
</dbReference>
<dbReference type="EC" id="3.1.3.18" evidence="4"/>